<name>A0A1I3VH52_9BACL</name>
<dbReference type="PANTHER" id="PTHR30461">
    <property type="entry name" value="DNA-INVERTASE FROM LAMBDOID PROPHAGE"/>
    <property type="match status" value="1"/>
</dbReference>
<evidence type="ECO:0000313" key="6">
    <source>
        <dbReference type="Proteomes" id="UP000199545"/>
    </source>
</evidence>
<dbReference type="Proteomes" id="UP000199545">
    <property type="component" value="Unassembled WGS sequence"/>
</dbReference>
<dbReference type="InterPro" id="IPR025827">
    <property type="entry name" value="Zn_ribbon_recom_dom"/>
</dbReference>
<dbReference type="GO" id="GO:0000150">
    <property type="term" value="F:DNA strand exchange activity"/>
    <property type="evidence" value="ECO:0007669"/>
    <property type="project" value="InterPro"/>
</dbReference>
<reference evidence="5 6" key="1">
    <citation type="submission" date="2016-10" db="EMBL/GenBank/DDBJ databases">
        <authorList>
            <person name="de Groot N.N."/>
        </authorList>
    </citation>
    <scope>NUCLEOTIDE SEQUENCE [LARGE SCALE GENOMIC DNA]</scope>
    <source>
        <strain evidence="5 6">DSM 44778</strain>
    </source>
</reference>
<dbReference type="RefSeq" id="WP_093231498.1">
    <property type="nucleotide sequence ID" value="NZ_FORR01000025.1"/>
</dbReference>
<sequence>MERVAMYLRKSRADLEAEARGEGETLTKHKKMLLEVAKQQKLNIVKIYEEIASGESLIHRPEMMKLLKEVEIGLYDAVLVMDMDRLGRGNMQEQGLILETFKRSRTKIITPRKVYDLEDEFDEEYSEFEAFMARKEYKIINRRLQRGRIRSIEEGNYIGTRPPYGYQIAEDKNGRFLIPHPDQAPVVRMIFEWYTHDDPDQRLGTNKIAHKLNELGIRTYTGKRWNDMLVLNIIKNEVYTGRIQWRKKVYKKPTDLSKKRETETRPRSEWIDVEGKHEAIISEQLFQKAQEILKTRYHVPYYHERGIRNPLAGLIRCDMCGGTMIYRPYGRQKPHLICYNAYCSNKSSRFEYIEARLLESLRDWLDQYKMQFDIADTPPQNNFKIELLEVTIKNHQQELKNLESQKLRLHDLLERGIYDEETFLERSKHIANRMTELREKIEQALQDLEKERLKEQAQVNIIPRVEHVLDLYPKLDDPKQKNALLKSILDHCTYRKEKHQRNDEFTLVIHPKL</sequence>
<dbReference type="InterPro" id="IPR006119">
    <property type="entry name" value="Resolv_N"/>
</dbReference>
<dbReference type="SMART" id="SM00857">
    <property type="entry name" value="Resolvase"/>
    <property type="match status" value="1"/>
</dbReference>
<dbReference type="AlphaFoldDB" id="A0A1I3VH52"/>
<keyword evidence="6" id="KW-1185">Reference proteome</keyword>
<dbReference type="Pfam" id="PF07508">
    <property type="entry name" value="Recombinase"/>
    <property type="match status" value="1"/>
</dbReference>
<protein>
    <submittedName>
        <fullName evidence="5">Site-specific DNA recombinase</fullName>
    </submittedName>
</protein>
<dbReference type="Pfam" id="PF13408">
    <property type="entry name" value="Zn_ribbon_recom"/>
    <property type="match status" value="1"/>
</dbReference>
<evidence type="ECO:0000256" key="1">
    <source>
        <dbReference type="SAM" id="Coils"/>
    </source>
</evidence>
<dbReference type="Gene3D" id="3.40.50.1390">
    <property type="entry name" value="Resolvase, N-terminal catalytic domain"/>
    <property type="match status" value="1"/>
</dbReference>
<dbReference type="InterPro" id="IPR050639">
    <property type="entry name" value="SSR_resolvase"/>
</dbReference>
<feature type="coiled-coil region" evidence="1">
    <location>
        <begin position="385"/>
        <end position="458"/>
    </location>
</feature>
<feature type="domain" description="Resolvase/invertase-type recombinase catalytic" evidence="2">
    <location>
        <begin position="3"/>
        <end position="155"/>
    </location>
</feature>
<dbReference type="EMBL" id="FORR01000025">
    <property type="protein sequence ID" value="SFJ82404.1"/>
    <property type="molecule type" value="Genomic_DNA"/>
</dbReference>
<dbReference type="GO" id="GO:0003677">
    <property type="term" value="F:DNA binding"/>
    <property type="evidence" value="ECO:0007669"/>
    <property type="project" value="InterPro"/>
</dbReference>
<dbReference type="PROSITE" id="PS51737">
    <property type="entry name" value="RECOMBINASE_DNA_BIND"/>
    <property type="match status" value="1"/>
</dbReference>
<accession>A0A1I3VH52</accession>
<dbReference type="EMBL" id="FORR01000050">
    <property type="protein sequence ID" value="SFJ94323.1"/>
    <property type="molecule type" value="Genomic_DNA"/>
</dbReference>
<feature type="domain" description="Recombinase" evidence="3">
    <location>
        <begin position="163"/>
        <end position="299"/>
    </location>
</feature>
<dbReference type="CDD" id="cd00338">
    <property type="entry name" value="Ser_Recombinase"/>
    <property type="match status" value="1"/>
</dbReference>
<keyword evidence="1" id="KW-0175">Coiled coil</keyword>
<proteinExistence type="predicted"/>
<evidence type="ECO:0000313" key="5">
    <source>
        <dbReference type="EMBL" id="SFJ94323.1"/>
    </source>
</evidence>
<organism evidence="5 6">
    <name type="scientific">Thermoflavimicrobium dichotomicum</name>
    <dbReference type="NCBI Taxonomy" id="46223"/>
    <lineage>
        <taxon>Bacteria</taxon>
        <taxon>Bacillati</taxon>
        <taxon>Bacillota</taxon>
        <taxon>Bacilli</taxon>
        <taxon>Bacillales</taxon>
        <taxon>Thermoactinomycetaceae</taxon>
        <taxon>Thermoflavimicrobium</taxon>
    </lineage>
</organism>
<evidence type="ECO:0000259" key="2">
    <source>
        <dbReference type="PROSITE" id="PS51736"/>
    </source>
</evidence>
<dbReference type="PROSITE" id="PS51736">
    <property type="entry name" value="RECOMBINASES_3"/>
    <property type="match status" value="1"/>
</dbReference>
<evidence type="ECO:0000259" key="3">
    <source>
        <dbReference type="PROSITE" id="PS51737"/>
    </source>
</evidence>
<dbReference type="InterPro" id="IPR011109">
    <property type="entry name" value="DNA_bind_recombinase_dom"/>
</dbReference>
<dbReference type="Pfam" id="PF00239">
    <property type="entry name" value="Resolvase"/>
    <property type="match status" value="1"/>
</dbReference>
<dbReference type="OrthoDB" id="65783at2"/>
<dbReference type="Gene3D" id="3.90.1750.20">
    <property type="entry name" value="Putative Large Serine Recombinase, Chain B, Domain 2"/>
    <property type="match status" value="1"/>
</dbReference>
<dbReference type="InterPro" id="IPR036162">
    <property type="entry name" value="Resolvase-like_N_sf"/>
</dbReference>
<evidence type="ECO:0000313" key="4">
    <source>
        <dbReference type="EMBL" id="SFJ82404.1"/>
    </source>
</evidence>
<dbReference type="SUPFAM" id="SSF53041">
    <property type="entry name" value="Resolvase-like"/>
    <property type="match status" value="1"/>
</dbReference>
<dbReference type="PANTHER" id="PTHR30461:SF23">
    <property type="entry name" value="DNA RECOMBINASE-RELATED"/>
    <property type="match status" value="1"/>
</dbReference>
<dbReference type="InterPro" id="IPR038109">
    <property type="entry name" value="DNA_bind_recomb_sf"/>
</dbReference>
<gene>
    <name evidence="4" type="ORF">SAMN05421852_1252</name>
    <name evidence="5" type="ORF">SAMN05421852_1503</name>
</gene>
<dbReference type="STRING" id="46223.SAMN05421852_1252"/>